<gene>
    <name evidence="1" type="ORF">S01H1_19617</name>
</gene>
<dbReference type="EMBL" id="BARS01010616">
    <property type="protein sequence ID" value="GAF95552.1"/>
    <property type="molecule type" value="Genomic_DNA"/>
</dbReference>
<accession>X0U5A9</accession>
<dbReference type="AlphaFoldDB" id="X0U5A9"/>
<evidence type="ECO:0000313" key="1">
    <source>
        <dbReference type="EMBL" id="GAF95552.1"/>
    </source>
</evidence>
<name>X0U5A9_9ZZZZ</name>
<proteinExistence type="predicted"/>
<protein>
    <submittedName>
        <fullName evidence="1">Uncharacterized protein</fullName>
    </submittedName>
</protein>
<organism evidence="1">
    <name type="scientific">marine sediment metagenome</name>
    <dbReference type="NCBI Taxonomy" id="412755"/>
    <lineage>
        <taxon>unclassified sequences</taxon>
        <taxon>metagenomes</taxon>
        <taxon>ecological metagenomes</taxon>
    </lineage>
</organism>
<feature type="non-terminal residue" evidence="1">
    <location>
        <position position="1"/>
    </location>
</feature>
<sequence>PNKYGFRTDKSIYDYIKDKFKNKKWYLGKDEVFMWEDIQNHIKLEHYKSEIALYEFLKFLKKSNIKEFSKSKKFNIKNNFAKLLLFLPYPVYRIIKVIWKKLYSIIY</sequence>
<reference evidence="1" key="1">
    <citation type="journal article" date="2014" name="Front. Microbiol.">
        <title>High frequency of phylogenetically diverse reductive dehalogenase-homologous genes in deep subseafloor sedimentary metagenomes.</title>
        <authorList>
            <person name="Kawai M."/>
            <person name="Futagami T."/>
            <person name="Toyoda A."/>
            <person name="Takaki Y."/>
            <person name="Nishi S."/>
            <person name="Hori S."/>
            <person name="Arai W."/>
            <person name="Tsubouchi T."/>
            <person name="Morono Y."/>
            <person name="Uchiyama I."/>
            <person name="Ito T."/>
            <person name="Fujiyama A."/>
            <person name="Inagaki F."/>
            <person name="Takami H."/>
        </authorList>
    </citation>
    <scope>NUCLEOTIDE SEQUENCE</scope>
    <source>
        <strain evidence="1">Expedition CK06-06</strain>
    </source>
</reference>
<comment type="caution">
    <text evidence="1">The sequence shown here is derived from an EMBL/GenBank/DDBJ whole genome shotgun (WGS) entry which is preliminary data.</text>
</comment>